<dbReference type="AlphaFoldDB" id="A0A4V2JE15"/>
<comment type="caution">
    <text evidence="1">The sequence shown here is derived from an EMBL/GenBank/DDBJ whole genome shotgun (WGS) entry which is preliminary data.</text>
</comment>
<protein>
    <submittedName>
        <fullName evidence="1">Uncharacterized protein</fullName>
    </submittedName>
</protein>
<name>A0A4V2JE15_9HYPH</name>
<keyword evidence="2" id="KW-1185">Reference proteome</keyword>
<proteinExistence type="predicted"/>
<dbReference type="OrthoDB" id="8163301at2"/>
<dbReference type="Proteomes" id="UP000291613">
    <property type="component" value="Unassembled WGS sequence"/>
</dbReference>
<evidence type="ECO:0000313" key="2">
    <source>
        <dbReference type="Proteomes" id="UP000291613"/>
    </source>
</evidence>
<dbReference type="RefSeq" id="WP_131003552.1">
    <property type="nucleotide sequence ID" value="NZ_JBHSZR010000007.1"/>
</dbReference>
<organism evidence="1 2">
    <name type="scientific">Hansschlegelia quercus</name>
    <dbReference type="NCBI Taxonomy" id="2528245"/>
    <lineage>
        <taxon>Bacteria</taxon>
        <taxon>Pseudomonadati</taxon>
        <taxon>Pseudomonadota</taxon>
        <taxon>Alphaproteobacteria</taxon>
        <taxon>Hyphomicrobiales</taxon>
        <taxon>Methylopilaceae</taxon>
        <taxon>Hansschlegelia</taxon>
    </lineage>
</organism>
<gene>
    <name evidence="1" type="ORF">EYR15_10845</name>
</gene>
<evidence type="ECO:0000313" key="1">
    <source>
        <dbReference type="EMBL" id="TBN53496.1"/>
    </source>
</evidence>
<sequence length="91" mass="10675">MTQVDERGLARLKLLWPGHRAALHARWSLDPHFRELCEAYELAHGGLEHWVRQHPAPRERVEEYKELIDATEQDLIEIIDSSTKEIVPRLT</sequence>
<accession>A0A4V2JE15</accession>
<reference evidence="1 2" key="1">
    <citation type="submission" date="2019-02" db="EMBL/GenBank/DDBJ databases">
        <title>Hansschlegelia quercus sp. nov., a novel methylotrophic bacterium from buds of oak (Quercus robur L.).</title>
        <authorList>
            <person name="Agafonova N.V."/>
            <person name="Kaparullina E.N."/>
            <person name="Grouzdev D.S."/>
            <person name="Doronina N.V."/>
        </authorList>
    </citation>
    <scope>NUCLEOTIDE SEQUENCE [LARGE SCALE GENOMIC DNA]</scope>
    <source>
        <strain evidence="1 2">Dub</strain>
    </source>
</reference>
<dbReference type="EMBL" id="SIUB01000004">
    <property type="protein sequence ID" value="TBN53496.1"/>
    <property type="molecule type" value="Genomic_DNA"/>
</dbReference>